<accession>A0A132AI56</accession>
<feature type="coiled-coil region" evidence="1">
    <location>
        <begin position="539"/>
        <end position="573"/>
    </location>
</feature>
<reference evidence="3 4" key="1">
    <citation type="journal article" date="2015" name="Parasit. Vectors">
        <title>Draft genome of the scabies mite.</title>
        <authorList>
            <person name="Rider S.D.Jr."/>
            <person name="Morgan M.S."/>
            <person name="Arlian L.G."/>
        </authorList>
    </citation>
    <scope>NUCLEOTIDE SEQUENCE [LARGE SCALE GENOMIC DNA]</scope>
    <source>
        <strain evidence="3">Arlian Lab</strain>
    </source>
</reference>
<comment type="caution">
    <text evidence="3">The sequence shown here is derived from an EMBL/GenBank/DDBJ whole genome shotgun (WGS) entry which is preliminary data.</text>
</comment>
<keyword evidence="1" id="KW-0175">Coiled coil</keyword>
<feature type="region of interest" description="Disordered" evidence="2">
    <location>
        <begin position="450"/>
        <end position="484"/>
    </location>
</feature>
<evidence type="ECO:0000313" key="3">
    <source>
        <dbReference type="EMBL" id="KPM10245.1"/>
    </source>
</evidence>
<dbReference type="AlphaFoldDB" id="A0A132AI56"/>
<feature type="coiled-coil region" evidence="1">
    <location>
        <begin position="289"/>
        <end position="362"/>
    </location>
</feature>
<dbReference type="EMBL" id="JXLN01014799">
    <property type="protein sequence ID" value="KPM10245.1"/>
    <property type="molecule type" value="Genomic_DNA"/>
</dbReference>
<gene>
    <name evidence="3" type="ORF">QR98_0087960</name>
</gene>
<evidence type="ECO:0000256" key="2">
    <source>
        <dbReference type="SAM" id="MobiDB-lite"/>
    </source>
</evidence>
<protein>
    <submittedName>
        <fullName evidence="3">Uncharacterized protein</fullName>
    </submittedName>
</protein>
<proteinExistence type="predicted"/>
<feature type="compositionally biased region" description="Basic and acidic residues" evidence="2">
    <location>
        <begin position="472"/>
        <end position="482"/>
    </location>
</feature>
<name>A0A132AI56_SARSC</name>
<organism evidence="3 4">
    <name type="scientific">Sarcoptes scabiei</name>
    <name type="common">Itch mite</name>
    <name type="synonym">Acarus scabiei</name>
    <dbReference type="NCBI Taxonomy" id="52283"/>
    <lineage>
        <taxon>Eukaryota</taxon>
        <taxon>Metazoa</taxon>
        <taxon>Ecdysozoa</taxon>
        <taxon>Arthropoda</taxon>
        <taxon>Chelicerata</taxon>
        <taxon>Arachnida</taxon>
        <taxon>Acari</taxon>
        <taxon>Acariformes</taxon>
        <taxon>Sarcoptiformes</taxon>
        <taxon>Astigmata</taxon>
        <taxon>Psoroptidia</taxon>
        <taxon>Sarcoptoidea</taxon>
        <taxon>Sarcoptidae</taxon>
        <taxon>Sarcoptinae</taxon>
        <taxon>Sarcoptes</taxon>
    </lineage>
</organism>
<sequence>MLDGTEFDFDVDEDDDGIDVKVPDHREFDDISSDLEIINHHNANESGEDDVEDVDDDRFKFLTIENEKLRRAFCDDGDDNNVAKLKRFSKNPLAMAKNFAAKVDRRLNQNQRQDTKSILDESSIPKSSEIISNLSLNKSLFDIEVQTEISHQKNDEIIADLQAKLSQMQSKSIEFETQQNAIIGLLRIQFNKCSVEESIGKNIAFDEIPITTTQILDQSSDSNDPIELIESIGKELERKNAIIKKLSEMVNISKSEQNYIDGDENHQSDSNSILLPKNVLEVGIERDEKARLLDEIANLRSNIIELESKEKSAKEEIKSFIKIIDELNEDKKIIEKRGLKIIKELEKRVRIEKNRANKLQTILKEHEDICQTKSIENNGTVLMVPPTSAALMMIGSKIIDSDQCSSNESWAHMNELDCSNQKFSSGDSKHGEDSEFSDLDCNIVSIDSNQTNRFIDNPQQPSKSMLRSSQESIREQRSKEIGNTKVTNNLNRDQSLIRSTTSLSTHLFRIVNYIKDKNDSSADGNQTSQPNEKKFQRLIEEILTKNVSLQDDLAKLSDELAQTKSLLKQLENKTVES</sequence>
<feature type="compositionally biased region" description="Polar residues" evidence="2">
    <location>
        <begin position="450"/>
        <end position="466"/>
    </location>
</feature>
<evidence type="ECO:0000256" key="1">
    <source>
        <dbReference type="SAM" id="Coils"/>
    </source>
</evidence>
<dbReference type="OrthoDB" id="5583482at2759"/>
<evidence type="ECO:0000313" key="4">
    <source>
        <dbReference type="Proteomes" id="UP000616769"/>
    </source>
</evidence>
<dbReference type="VEuPathDB" id="VectorBase:SSCA001107"/>
<dbReference type="Proteomes" id="UP000616769">
    <property type="component" value="Unassembled WGS sequence"/>
</dbReference>